<dbReference type="SMART" id="SM00382">
    <property type="entry name" value="AAA"/>
    <property type="match status" value="2"/>
</dbReference>
<keyword evidence="8" id="KW-1185">Reference proteome</keyword>
<dbReference type="InterPro" id="IPR041546">
    <property type="entry name" value="ClpA/ClpB_AAA_lid"/>
</dbReference>
<dbReference type="Pfam" id="PF07724">
    <property type="entry name" value="AAA_2"/>
    <property type="match status" value="1"/>
</dbReference>
<dbReference type="InterPro" id="IPR003593">
    <property type="entry name" value="AAA+_ATPase"/>
</dbReference>
<sequence>MPEHVLLALCQIAPSFVNVLKQSLDCQPGELAEDVEKWLASQEKAPKPVDLELSSSMRRIFKICKGENADRVLCVTSFIEAMMRDVECMGTYLLTKHLKVTEVFLLLSLHEYCDAKDSYVAEEELDDDLDDLEDDDLDDDDLEDDDEMMGGPSDFASSSDWKQWTTDITAEATDHLPIIGREAELDRTIEVLCRMEKNNPLHIGEPGVGKTALIYGLAQRIAKGHVPYRLQKAHIYSIEMGQLMAGAQFRGEFEKRLKDVLDGATAQGNSVIYLDEIHLMMGGEQAQSDSISAFDVIKPYFDRGKLRFIGSTTYEAFNRTLAKSKAVTRRFQQIDIKEPSVEDTLRIVEALLPTFQNYHNVIYRKDAWTYAVESSARLITNRQLPDKAIDIIDEAGAYLEVHPRNRLHNYVTKSLVDEILNKVCRIDADALKEADNNSLKDLVTQMKSQIYGQDKAIERLTDAVMMAKAGLTDSDKPMASLLFVGPTGVGKTEVARVLARQLGVELVRFDMSEYAEKHTVAKLIGSPAGYVGYDDGGLLTSAIRKTPNCVLLLDEIEKAHSDIYNILLQVMDYARLTDNRGQQADFHHVIIIMTSNAGAQYASQASVGFTGHVSRGEAMRQQVKRVFKPEFINRLTDIVTFRDMDKTMATLILRKKLALLSDKLGQRQVKLTVSQQAFDRLLTLGFTPEYGAREMDRVIGNNIKPLLMRALLFGSLSKGGIATVDCKDGVFVVK</sequence>
<dbReference type="Pfam" id="PF00004">
    <property type="entry name" value="AAA"/>
    <property type="match status" value="1"/>
</dbReference>
<dbReference type="Proteomes" id="UP001200470">
    <property type="component" value="Unassembled WGS sequence"/>
</dbReference>
<keyword evidence="2" id="KW-0067">ATP-binding</keyword>
<evidence type="ECO:0000256" key="2">
    <source>
        <dbReference type="ARBA" id="ARBA00022840"/>
    </source>
</evidence>
<organism evidence="7 8">
    <name type="scientific">Xylanibacter brevis</name>
    <dbReference type="NCBI Taxonomy" id="83231"/>
    <lineage>
        <taxon>Bacteria</taxon>
        <taxon>Pseudomonadati</taxon>
        <taxon>Bacteroidota</taxon>
        <taxon>Bacteroidia</taxon>
        <taxon>Bacteroidales</taxon>
        <taxon>Prevotellaceae</taxon>
        <taxon>Xylanibacter</taxon>
    </lineage>
</organism>
<evidence type="ECO:0000259" key="5">
    <source>
        <dbReference type="SMART" id="SM00382"/>
    </source>
</evidence>
<dbReference type="Pfam" id="PF10431">
    <property type="entry name" value="ClpB_D2-small"/>
    <property type="match status" value="1"/>
</dbReference>
<feature type="domain" description="AAA+ ATPase" evidence="5">
    <location>
        <begin position="477"/>
        <end position="630"/>
    </location>
</feature>
<dbReference type="InterPro" id="IPR019489">
    <property type="entry name" value="Clp_ATPase_C"/>
</dbReference>
<dbReference type="Gene3D" id="1.10.8.60">
    <property type="match status" value="2"/>
</dbReference>
<dbReference type="InterPro" id="IPR001270">
    <property type="entry name" value="ClpA/B"/>
</dbReference>
<dbReference type="EMBL" id="JADYTN010000001">
    <property type="protein sequence ID" value="MCF2562543.1"/>
    <property type="molecule type" value="Genomic_DNA"/>
</dbReference>
<dbReference type="PANTHER" id="PTHR11638">
    <property type="entry name" value="ATP-DEPENDENT CLP PROTEASE"/>
    <property type="match status" value="1"/>
</dbReference>
<name>A0ABS9CC77_9BACT</name>
<feature type="compositionally biased region" description="Acidic residues" evidence="4">
    <location>
        <begin position="124"/>
        <end position="148"/>
    </location>
</feature>
<comment type="caution">
    <text evidence="7">The sequence shown here is derived from an EMBL/GenBank/DDBJ whole genome shotgun (WGS) entry which is preliminary data.</text>
</comment>
<dbReference type="InterPro" id="IPR027417">
    <property type="entry name" value="P-loop_NTPase"/>
</dbReference>
<protein>
    <submittedName>
        <fullName evidence="7">AAA family ATPase</fullName>
    </submittedName>
</protein>
<dbReference type="CDD" id="cd19499">
    <property type="entry name" value="RecA-like_ClpB_Hsp104-like"/>
    <property type="match status" value="1"/>
</dbReference>
<dbReference type="PANTHER" id="PTHR11638:SF111">
    <property type="entry name" value="ATP-DEPENDENT CLP PROTEASE ATP-BINDING SUBUNIT CLPA"/>
    <property type="match status" value="1"/>
</dbReference>
<proteinExistence type="predicted"/>
<feature type="domain" description="Clp ATPase C-terminal" evidence="6">
    <location>
        <begin position="644"/>
        <end position="733"/>
    </location>
</feature>
<evidence type="ECO:0000256" key="4">
    <source>
        <dbReference type="SAM" id="MobiDB-lite"/>
    </source>
</evidence>
<dbReference type="InterPro" id="IPR050130">
    <property type="entry name" value="ClpA_ClpB"/>
</dbReference>
<evidence type="ECO:0000256" key="3">
    <source>
        <dbReference type="ARBA" id="ARBA00023186"/>
    </source>
</evidence>
<dbReference type="InterPro" id="IPR003959">
    <property type="entry name" value="ATPase_AAA_core"/>
</dbReference>
<gene>
    <name evidence="7" type="ORF">I6E12_00230</name>
</gene>
<dbReference type="InterPro" id="IPR028299">
    <property type="entry name" value="ClpA/B_CS2"/>
</dbReference>
<keyword evidence="3" id="KW-0143">Chaperone</keyword>
<accession>A0ABS9CC77</accession>
<dbReference type="Pfam" id="PF17871">
    <property type="entry name" value="AAA_lid_9"/>
    <property type="match status" value="1"/>
</dbReference>
<dbReference type="PROSITE" id="PS00871">
    <property type="entry name" value="CLPAB_2"/>
    <property type="match status" value="1"/>
</dbReference>
<evidence type="ECO:0000313" key="8">
    <source>
        <dbReference type="Proteomes" id="UP001200470"/>
    </source>
</evidence>
<evidence type="ECO:0000256" key="1">
    <source>
        <dbReference type="ARBA" id="ARBA00022741"/>
    </source>
</evidence>
<keyword evidence="1" id="KW-0547">Nucleotide-binding</keyword>
<dbReference type="CDD" id="cd00009">
    <property type="entry name" value="AAA"/>
    <property type="match status" value="1"/>
</dbReference>
<dbReference type="PRINTS" id="PR00300">
    <property type="entry name" value="CLPPROTEASEA"/>
</dbReference>
<dbReference type="SUPFAM" id="SSF52540">
    <property type="entry name" value="P-loop containing nucleoside triphosphate hydrolases"/>
    <property type="match status" value="2"/>
</dbReference>
<dbReference type="Gene3D" id="3.40.50.300">
    <property type="entry name" value="P-loop containing nucleotide triphosphate hydrolases"/>
    <property type="match status" value="2"/>
</dbReference>
<dbReference type="SMART" id="SM01086">
    <property type="entry name" value="ClpB_D2-small"/>
    <property type="match status" value="1"/>
</dbReference>
<reference evidence="7 8" key="1">
    <citation type="submission" date="2020-12" db="EMBL/GenBank/DDBJ databases">
        <title>Whole genome sequences of gut porcine anaerobes.</title>
        <authorList>
            <person name="Kubasova T."/>
            <person name="Jahodarova E."/>
            <person name="Rychlik I."/>
        </authorList>
    </citation>
    <scope>NUCLEOTIDE SEQUENCE [LARGE SCALE GENOMIC DNA]</scope>
    <source>
        <strain evidence="7 8">An925</strain>
    </source>
</reference>
<evidence type="ECO:0000313" key="7">
    <source>
        <dbReference type="EMBL" id="MCF2562543.1"/>
    </source>
</evidence>
<feature type="domain" description="AAA+ ATPase" evidence="5">
    <location>
        <begin position="196"/>
        <end position="340"/>
    </location>
</feature>
<feature type="region of interest" description="Disordered" evidence="4">
    <location>
        <begin position="124"/>
        <end position="159"/>
    </location>
</feature>
<evidence type="ECO:0000259" key="6">
    <source>
        <dbReference type="SMART" id="SM01086"/>
    </source>
</evidence>